<protein>
    <submittedName>
        <fullName evidence="1">Uncharacterized protein</fullName>
    </submittedName>
</protein>
<reference evidence="1 2" key="1">
    <citation type="submission" date="2023-10" db="EMBL/GenBank/DDBJ databases">
        <title>Chromosome-scale genome assembly provides insights into flower coloration mechanisms of Canna indica.</title>
        <authorList>
            <person name="Li C."/>
        </authorList>
    </citation>
    <scope>NUCLEOTIDE SEQUENCE [LARGE SCALE GENOMIC DNA]</scope>
    <source>
        <tissue evidence="1">Flower</tissue>
    </source>
</reference>
<accession>A0AAQ3JPD3</accession>
<keyword evidence="2" id="KW-1185">Reference proteome</keyword>
<evidence type="ECO:0000313" key="1">
    <source>
        <dbReference type="EMBL" id="WOK93546.1"/>
    </source>
</evidence>
<organism evidence="1 2">
    <name type="scientific">Canna indica</name>
    <name type="common">Indian-shot</name>
    <dbReference type="NCBI Taxonomy" id="4628"/>
    <lineage>
        <taxon>Eukaryota</taxon>
        <taxon>Viridiplantae</taxon>
        <taxon>Streptophyta</taxon>
        <taxon>Embryophyta</taxon>
        <taxon>Tracheophyta</taxon>
        <taxon>Spermatophyta</taxon>
        <taxon>Magnoliopsida</taxon>
        <taxon>Liliopsida</taxon>
        <taxon>Zingiberales</taxon>
        <taxon>Cannaceae</taxon>
        <taxon>Canna</taxon>
    </lineage>
</organism>
<gene>
    <name evidence="1" type="ORF">Cni_G02246</name>
</gene>
<name>A0AAQ3JPD3_9LILI</name>
<dbReference type="Proteomes" id="UP001327560">
    <property type="component" value="Chromosome 1"/>
</dbReference>
<dbReference type="EMBL" id="CP136890">
    <property type="protein sequence ID" value="WOK93546.1"/>
    <property type="molecule type" value="Genomic_DNA"/>
</dbReference>
<evidence type="ECO:0000313" key="2">
    <source>
        <dbReference type="Proteomes" id="UP001327560"/>
    </source>
</evidence>
<dbReference type="AlphaFoldDB" id="A0AAQ3JPD3"/>
<sequence>MLVVIRALSFVLRPTCRHFSSLLSSPAFLSNLQVHNSSAFLLLSHPQFSHRCLPLYDPLQRLRLRLHRPRLDLLHRLRAHLRTREFVPKWYLFGHVALFHHFRALLHGGIRPPEWRVGHRSGTHVADGVGVCSASGWRRLALPGQRSREGWNLEELEAVGARGGEARRKHEILGGIGVAAGDDVQEIFSLFCISVLPQLLSCSLSLA</sequence>
<proteinExistence type="predicted"/>